<dbReference type="EMBL" id="KE560467">
    <property type="protein sequence ID" value="EPZ36736.1"/>
    <property type="molecule type" value="Genomic_DNA"/>
</dbReference>
<dbReference type="OMA" id="ATEHVEL"/>
<evidence type="ECO:0000313" key="3">
    <source>
        <dbReference type="Proteomes" id="UP000030755"/>
    </source>
</evidence>
<dbReference type="SUPFAM" id="SSF82199">
    <property type="entry name" value="SET domain"/>
    <property type="match status" value="1"/>
</dbReference>
<gene>
    <name evidence="2" type="ORF">O9G_002347</name>
</gene>
<protein>
    <recommendedName>
        <fullName evidence="1">SET domain-containing protein</fullName>
    </recommendedName>
</protein>
<evidence type="ECO:0000313" key="2">
    <source>
        <dbReference type="EMBL" id="EPZ36736.1"/>
    </source>
</evidence>
<dbReference type="InterPro" id="IPR046341">
    <property type="entry name" value="SET_dom_sf"/>
</dbReference>
<dbReference type="PANTHER" id="PTHR12350">
    <property type="entry name" value="HISTONE-LYSINE N-METHYLTRANSFERASE-RELATED"/>
    <property type="match status" value="1"/>
</dbReference>
<dbReference type="InterPro" id="IPR001214">
    <property type="entry name" value="SET_dom"/>
</dbReference>
<evidence type="ECO:0000259" key="1">
    <source>
        <dbReference type="Pfam" id="PF00856"/>
    </source>
</evidence>
<dbReference type="Pfam" id="PF00856">
    <property type="entry name" value="SET"/>
    <property type="match status" value="1"/>
</dbReference>
<accession>A0A075B4X8</accession>
<dbReference type="OrthoDB" id="5984008at2759"/>
<keyword evidence="3" id="KW-1185">Reference proteome</keyword>
<dbReference type="InterPro" id="IPR053201">
    <property type="entry name" value="Flavunoidine_N-MTase"/>
</dbReference>
<organism evidence="2 3">
    <name type="scientific">Rozella allomycis (strain CSF55)</name>
    <dbReference type="NCBI Taxonomy" id="988480"/>
    <lineage>
        <taxon>Eukaryota</taxon>
        <taxon>Fungi</taxon>
        <taxon>Fungi incertae sedis</taxon>
        <taxon>Cryptomycota</taxon>
        <taxon>Cryptomycota incertae sedis</taxon>
        <taxon>Rozella</taxon>
    </lineage>
</organism>
<dbReference type="Proteomes" id="UP000030755">
    <property type="component" value="Unassembled WGS sequence"/>
</dbReference>
<dbReference type="AlphaFoldDB" id="A0A075B4X8"/>
<proteinExistence type="predicted"/>
<dbReference type="PANTHER" id="PTHR12350:SF19">
    <property type="entry name" value="SET DOMAIN-CONTAINING PROTEIN"/>
    <property type="match status" value="1"/>
</dbReference>
<reference evidence="2 3" key="1">
    <citation type="journal article" date="2013" name="Curr. Biol.">
        <title>Shared signatures of parasitism and phylogenomics unite Cryptomycota and microsporidia.</title>
        <authorList>
            <person name="James T.Y."/>
            <person name="Pelin A."/>
            <person name="Bonen L."/>
            <person name="Ahrendt S."/>
            <person name="Sain D."/>
            <person name="Corradi N."/>
            <person name="Stajich J.E."/>
        </authorList>
    </citation>
    <scope>NUCLEOTIDE SEQUENCE [LARGE SCALE GENOMIC DNA]</scope>
    <source>
        <strain evidence="2 3">CSF55</strain>
    </source>
</reference>
<dbReference type="STRING" id="988480.A0A075B4X8"/>
<dbReference type="HOGENOM" id="CLU_073382_2_0_1"/>
<dbReference type="Gene3D" id="2.170.270.10">
    <property type="entry name" value="SET domain"/>
    <property type="match status" value="1"/>
</dbReference>
<name>A0A075B4X8_ROZAC</name>
<feature type="domain" description="SET" evidence="1">
    <location>
        <begin position="84"/>
        <end position="119"/>
    </location>
</feature>
<sequence length="172" mass="19727">MPSNQECETDVNKPLSFNKDLSELVQVLKPLNGEKNFTSKLVSKVHFKAGQIIYPLKGLTLAKKRYTTVQIGENNHIELNSDLVYMNHSCDPSVNVDTDNRFVIAMKDIAPGAELTFFYPTTEWDMDQPFQCWCSHPKCIKEVQGAKYLPKHVFEENKYIFNSHILKLKASE</sequence>